<keyword evidence="3" id="KW-1185">Reference proteome</keyword>
<evidence type="ECO:0000259" key="1">
    <source>
        <dbReference type="Pfam" id="PF23704"/>
    </source>
</evidence>
<dbReference type="PANTHER" id="PTHR15180">
    <property type="entry name" value="GENERAL TRANSCRIPTION FACTOR 3C POLYPEPTIDE 1"/>
    <property type="match status" value="1"/>
</dbReference>
<evidence type="ECO:0000313" key="2">
    <source>
        <dbReference type="EMBL" id="KAG8084489.1"/>
    </source>
</evidence>
<gene>
    <name evidence="2" type="ORF">GUJ93_ZPchr0010g7709</name>
</gene>
<dbReference type="Proteomes" id="UP000729402">
    <property type="component" value="Unassembled WGS sequence"/>
</dbReference>
<dbReference type="AlphaFoldDB" id="A0A8J5W7U9"/>
<organism evidence="2 3">
    <name type="scientific">Zizania palustris</name>
    <name type="common">Northern wild rice</name>
    <dbReference type="NCBI Taxonomy" id="103762"/>
    <lineage>
        <taxon>Eukaryota</taxon>
        <taxon>Viridiplantae</taxon>
        <taxon>Streptophyta</taxon>
        <taxon>Embryophyta</taxon>
        <taxon>Tracheophyta</taxon>
        <taxon>Spermatophyta</taxon>
        <taxon>Magnoliopsida</taxon>
        <taxon>Liliopsida</taxon>
        <taxon>Poales</taxon>
        <taxon>Poaceae</taxon>
        <taxon>BOP clade</taxon>
        <taxon>Oryzoideae</taxon>
        <taxon>Oryzeae</taxon>
        <taxon>Zizaniinae</taxon>
        <taxon>Zizania</taxon>
    </lineage>
</organism>
<feature type="domain" description="General transcription factor 3C polypeptide 1 winged-helix" evidence="1">
    <location>
        <begin position="1"/>
        <end position="101"/>
    </location>
</feature>
<dbReference type="Pfam" id="PF23704">
    <property type="entry name" value="WHD_GTF3C1_N"/>
    <property type="match status" value="1"/>
</dbReference>
<dbReference type="InterPro" id="IPR044210">
    <property type="entry name" value="Tfc3-like"/>
</dbReference>
<reference evidence="2" key="2">
    <citation type="submission" date="2021-02" db="EMBL/GenBank/DDBJ databases">
        <authorList>
            <person name="Kimball J.A."/>
            <person name="Haas M.W."/>
            <person name="Macchietto M."/>
            <person name="Kono T."/>
            <person name="Duquette J."/>
            <person name="Shao M."/>
        </authorList>
    </citation>
    <scope>NUCLEOTIDE SEQUENCE</scope>
    <source>
        <tissue evidence="2">Fresh leaf tissue</tissue>
    </source>
</reference>
<comment type="caution">
    <text evidence="2">The sequence shown here is derived from an EMBL/GenBank/DDBJ whole genome shotgun (WGS) entry which is preliminary data.</text>
</comment>
<dbReference type="EMBL" id="JAAALK010000082">
    <property type="protein sequence ID" value="KAG8084489.1"/>
    <property type="molecule type" value="Genomic_DNA"/>
</dbReference>
<dbReference type="OrthoDB" id="686312at2759"/>
<name>A0A8J5W7U9_ZIZPA</name>
<protein>
    <recommendedName>
        <fullName evidence="1">General transcription factor 3C polypeptide 1 winged-helix domain-containing protein</fullName>
    </recommendedName>
</protein>
<dbReference type="GO" id="GO:0003677">
    <property type="term" value="F:DNA binding"/>
    <property type="evidence" value="ECO:0007669"/>
    <property type="project" value="InterPro"/>
</dbReference>
<sequence length="125" mass="13655">MDELVSAALEEVCARFSPGLPVTDLWPALRGALEASDLPLGPTVKHAPSARLIALLVIRLAMWEGNGAPIEPAEKDVEEAERRGVWLVASATLRDNFLRMYHCRFTKSELSVVQKATLECVGASR</sequence>
<dbReference type="GO" id="GO:0000127">
    <property type="term" value="C:transcription factor TFIIIC complex"/>
    <property type="evidence" value="ECO:0007669"/>
    <property type="project" value="InterPro"/>
</dbReference>
<dbReference type="GO" id="GO:0042791">
    <property type="term" value="P:5S class rRNA transcription by RNA polymerase III"/>
    <property type="evidence" value="ECO:0007669"/>
    <property type="project" value="TreeGrafter"/>
</dbReference>
<dbReference type="InterPro" id="IPR056428">
    <property type="entry name" value="WH_GTF3C1"/>
</dbReference>
<proteinExistence type="predicted"/>
<dbReference type="GO" id="GO:0006384">
    <property type="term" value="P:transcription initiation at RNA polymerase III promoter"/>
    <property type="evidence" value="ECO:0007669"/>
    <property type="project" value="InterPro"/>
</dbReference>
<dbReference type="PANTHER" id="PTHR15180:SF1">
    <property type="entry name" value="GENERAL TRANSCRIPTION FACTOR 3C POLYPEPTIDE 1"/>
    <property type="match status" value="1"/>
</dbReference>
<evidence type="ECO:0000313" key="3">
    <source>
        <dbReference type="Proteomes" id="UP000729402"/>
    </source>
</evidence>
<accession>A0A8J5W7U9</accession>
<reference evidence="2" key="1">
    <citation type="journal article" date="2021" name="bioRxiv">
        <title>Whole Genome Assembly and Annotation of Northern Wild Rice, Zizania palustris L., Supports a Whole Genome Duplication in the Zizania Genus.</title>
        <authorList>
            <person name="Haas M."/>
            <person name="Kono T."/>
            <person name="Macchietto M."/>
            <person name="Millas R."/>
            <person name="McGilp L."/>
            <person name="Shao M."/>
            <person name="Duquette J."/>
            <person name="Hirsch C.N."/>
            <person name="Kimball J."/>
        </authorList>
    </citation>
    <scope>NUCLEOTIDE SEQUENCE</scope>
    <source>
        <tissue evidence="2">Fresh leaf tissue</tissue>
    </source>
</reference>